<dbReference type="Pfam" id="PF02771">
    <property type="entry name" value="Acyl-CoA_dh_N"/>
    <property type="match status" value="1"/>
</dbReference>
<evidence type="ECO:0000313" key="11">
    <source>
        <dbReference type="EMBL" id="GGG25772.1"/>
    </source>
</evidence>
<dbReference type="PANTHER" id="PTHR43292">
    <property type="entry name" value="ACYL-COA DEHYDROGENASE"/>
    <property type="match status" value="1"/>
</dbReference>
<reference evidence="11 12" key="1">
    <citation type="journal article" date="2014" name="Int. J. Syst. Evol. Microbiol.">
        <title>Complete genome sequence of Corynebacterium casei LMG S-19264T (=DSM 44701T), isolated from a smear-ripened cheese.</title>
        <authorList>
            <consortium name="US DOE Joint Genome Institute (JGI-PGF)"/>
            <person name="Walter F."/>
            <person name="Albersmeier A."/>
            <person name="Kalinowski J."/>
            <person name="Ruckert C."/>
        </authorList>
    </citation>
    <scope>NUCLEOTIDE SEQUENCE [LARGE SCALE GENOMIC DNA]</scope>
    <source>
        <strain evidence="11 12">CGMCC 1.16330</strain>
    </source>
</reference>
<evidence type="ECO:0000259" key="8">
    <source>
        <dbReference type="Pfam" id="PF00441"/>
    </source>
</evidence>
<dbReference type="Gene3D" id="2.40.110.10">
    <property type="entry name" value="Butyryl-CoA Dehydrogenase, subunit A, domain 2"/>
    <property type="match status" value="1"/>
</dbReference>
<dbReference type="InterPro" id="IPR006091">
    <property type="entry name" value="Acyl-CoA_Oxase/DH_mid-dom"/>
</dbReference>
<dbReference type="InterPro" id="IPR052161">
    <property type="entry name" value="Mycobact_Acyl-CoA_DH"/>
</dbReference>
<feature type="domain" description="Acyl-CoA dehydrogenase/oxidase C-terminal" evidence="8">
    <location>
        <begin position="232"/>
        <end position="389"/>
    </location>
</feature>
<name>A0A8J2Z9J0_9PROT</name>
<evidence type="ECO:0000256" key="6">
    <source>
        <dbReference type="RuleBase" id="RU362125"/>
    </source>
</evidence>
<evidence type="ECO:0000256" key="5">
    <source>
        <dbReference type="ARBA" id="ARBA00023002"/>
    </source>
</evidence>
<dbReference type="InterPro" id="IPR009100">
    <property type="entry name" value="AcylCoA_DH/oxidase_NM_dom_sf"/>
</dbReference>
<feature type="region of interest" description="Disordered" evidence="7">
    <location>
        <begin position="18"/>
        <end position="38"/>
    </location>
</feature>
<evidence type="ECO:0000313" key="12">
    <source>
        <dbReference type="Proteomes" id="UP000597507"/>
    </source>
</evidence>
<protein>
    <submittedName>
        <fullName evidence="11">Acyl-CoA dehydrogenase</fullName>
    </submittedName>
</protein>
<dbReference type="Gene3D" id="1.10.540.10">
    <property type="entry name" value="Acyl-CoA dehydrogenase/oxidase, N-terminal domain"/>
    <property type="match status" value="1"/>
</dbReference>
<dbReference type="SUPFAM" id="SSF47203">
    <property type="entry name" value="Acyl-CoA dehydrogenase C-terminal domain-like"/>
    <property type="match status" value="1"/>
</dbReference>
<keyword evidence="4 6" id="KW-0274">FAD</keyword>
<evidence type="ECO:0000259" key="10">
    <source>
        <dbReference type="Pfam" id="PF02771"/>
    </source>
</evidence>
<evidence type="ECO:0000259" key="9">
    <source>
        <dbReference type="Pfam" id="PF02770"/>
    </source>
</evidence>
<evidence type="ECO:0000256" key="2">
    <source>
        <dbReference type="ARBA" id="ARBA00009347"/>
    </source>
</evidence>
<gene>
    <name evidence="11" type="ORF">GCM10010964_12150</name>
</gene>
<dbReference type="InterPro" id="IPR037069">
    <property type="entry name" value="AcylCoA_DH/ox_N_sf"/>
</dbReference>
<keyword evidence="12" id="KW-1185">Reference proteome</keyword>
<dbReference type="InterPro" id="IPR036250">
    <property type="entry name" value="AcylCo_DH-like_C"/>
</dbReference>
<dbReference type="SUPFAM" id="SSF56645">
    <property type="entry name" value="Acyl-CoA dehydrogenase NM domain-like"/>
    <property type="match status" value="1"/>
</dbReference>
<dbReference type="InterPro" id="IPR013786">
    <property type="entry name" value="AcylCoA_DH/ox_N"/>
</dbReference>
<dbReference type="Proteomes" id="UP000597507">
    <property type="component" value="Unassembled WGS sequence"/>
</dbReference>
<dbReference type="FunFam" id="2.40.110.10:FF:000011">
    <property type="entry name" value="Acyl-CoA dehydrogenase FadE34"/>
    <property type="match status" value="1"/>
</dbReference>
<dbReference type="InterPro" id="IPR046373">
    <property type="entry name" value="Acyl-CoA_Oxase/DH_mid-dom_sf"/>
</dbReference>
<comment type="similarity">
    <text evidence="2 6">Belongs to the acyl-CoA dehydrogenase family.</text>
</comment>
<dbReference type="Gene3D" id="1.20.140.10">
    <property type="entry name" value="Butyryl-CoA Dehydrogenase, subunit A, domain 3"/>
    <property type="match status" value="1"/>
</dbReference>
<keyword evidence="5 6" id="KW-0560">Oxidoreductase</keyword>
<keyword evidence="3 6" id="KW-0285">Flavoprotein</keyword>
<evidence type="ECO:0000256" key="3">
    <source>
        <dbReference type="ARBA" id="ARBA00022630"/>
    </source>
</evidence>
<evidence type="ECO:0000256" key="1">
    <source>
        <dbReference type="ARBA" id="ARBA00001974"/>
    </source>
</evidence>
<dbReference type="PANTHER" id="PTHR43292:SF3">
    <property type="entry name" value="ACYL-COA DEHYDROGENASE FADE29"/>
    <property type="match status" value="1"/>
</dbReference>
<organism evidence="11 12">
    <name type="scientific">Caldovatus sediminis</name>
    <dbReference type="NCBI Taxonomy" id="2041189"/>
    <lineage>
        <taxon>Bacteria</taxon>
        <taxon>Pseudomonadati</taxon>
        <taxon>Pseudomonadota</taxon>
        <taxon>Alphaproteobacteria</taxon>
        <taxon>Acetobacterales</taxon>
        <taxon>Roseomonadaceae</taxon>
        <taxon>Caldovatus</taxon>
    </lineage>
</organism>
<feature type="domain" description="Acyl-CoA dehydrogenase/oxidase N-terminal" evidence="10">
    <location>
        <begin position="6"/>
        <end position="122"/>
    </location>
</feature>
<dbReference type="GO" id="GO:0016627">
    <property type="term" value="F:oxidoreductase activity, acting on the CH-CH group of donors"/>
    <property type="evidence" value="ECO:0007669"/>
    <property type="project" value="InterPro"/>
</dbReference>
<evidence type="ECO:0000256" key="4">
    <source>
        <dbReference type="ARBA" id="ARBA00022827"/>
    </source>
</evidence>
<dbReference type="GO" id="GO:0005886">
    <property type="term" value="C:plasma membrane"/>
    <property type="evidence" value="ECO:0007669"/>
    <property type="project" value="TreeGrafter"/>
</dbReference>
<dbReference type="Pfam" id="PF02770">
    <property type="entry name" value="Acyl-CoA_dh_M"/>
    <property type="match status" value="1"/>
</dbReference>
<dbReference type="InterPro" id="IPR009075">
    <property type="entry name" value="AcylCo_DH/oxidase_C"/>
</dbReference>
<comment type="caution">
    <text evidence="11">The sequence shown here is derived from an EMBL/GenBank/DDBJ whole genome shotgun (WGS) entry which is preliminary data.</text>
</comment>
<dbReference type="GO" id="GO:0050660">
    <property type="term" value="F:flavin adenine dinucleotide binding"/>
    <property type="evidence" value="ECO:0007669"/>
    <property type="project" value="InterPro"/>
</dbReference>
<sequence length="406" mass="44999">MDLNFSEKHRAFQAEVREFIRRHGPASPKTGGGRKRPDRKTLDWQRLLIEHGYAGRTIPREYGGYGAAPDVLEAAIIAEEFGRANVHPGIMNQGISMLVPTLLEVGTREQCERWVRPTIRGEIIWCQGYSEPEAGSDLASVRTRAVVEDGHFVVNGHKIWTSSAHYADMMFLLCRTEPDKPKHEGLSYLLLSMRTPGIEVRPLRTMTGRAEFNEVFFTDVRVPLDQIVMGRGHGWHVANITLKHERMGIGDAGKLTHRLQRLVELLRATKVDGVPLIAAAEFRSRLLRLQGEVLAWRAHNLRLLTDQARGEDPGLRRLIVKYGGTVLGHRLSALAVDALGAEGLTALSQGEDAQDDDAANWNNDYLYDIGLLIGGGTSNIQRNIIGERGLGLPREPRVPGTGGRGA</sequence>
<dbReference type="AlphaFoldDB" id="A0A8J2Z9J0"/>
<evidence type="ECO:0000256" key="7">
    <source>
        <dbReference type="SAM" id="MobiDB-lite"/>
    </source>
</evidence>
<dbReference type="RefSeq" id="WP_188899120.1">
    <property type="nucleotide sequence ID" value="NZ_BMKS01000003.1"/>
</dbReference>
<proteinExistence type="inferred from homology"/>
<feature type="domain" description="Acyl-CoA oxidase/dehydrogenase middle" evidence="9">
    <location>
        <begin position="126"/>
        <end position="220"/>
    </location>
</feature>
<dbReference type="EMBL" id="BMKS01000003">
    <property type="protein sequence ID" value="GGG25772.1"/>
    <property type="molecule type" value="Genomic_DNA"/>
</dbReference>
<dbReference type="Pfam" id="PF00441">
    <property type="entry name" value="Acyl-CoA_dh_1"/>
    <property type="match status" value="1"/>
</dbReference>
<comment type="cofactor">
    <cofactor evidence="1 6">
        <name>FAD</name>
        <dbReference type="ChEBI" id="CHEBI:57692"/>
    </cofactor>
</comment>
<accession>A0A8J2Z9J0</accession>